<gene>
    <name evidence="2" type="ORF">BCR38DRAFT_354115</name>
</gene>
<reference evidence="2 3" key="1">
    <citation type="submission" date="2016-07" db="EMBL/GenBank/DDBJ databases">
        <title>Pervasive Adenine N6-methylation of Active Genes in Fungi.</title>
        <authorList>
            <consortium name="DOE Joint Genome Institute"/>
            <person name="Mondo S.J."/>
            <person name="Dannebaum R.O."/>
            <person name="Kuo R.C."/>
            <person name="Labutti K."/>
            <person name="Haridas S."/>
            <person name="Kuo A."/>
            <person name="Salamov A."/>
            <person name="Ahrendt S.R."/>
            <person name="Lipzen A."/>
            <person name="Sullivan W."/>
            <person name="Andreopoulos W.B."/>
            <person name="Clum A."/>
            <person name="Lindquist E."/>
            <person name="Daum C."/>
            <person name="Ramamoorthy G.K."/>
            <person name="Gryganskyi A."/>
            <person name="Culley D."/>
            <person name="Magnuson J.K."/>
            <person name="James T.Y."/>
            <person name="O'Malley M.A."/>
            <person name="Stajich J.E."/>
            <person name="Spatafora J.W."/>
            <person name="Visel A."/>
            <person name="Grigoriev I.V."/>
        </authorList>
    </citation>
    <scope>NUCLEOTIDE SEQUENCE [LARGE SCALE GENOMIC DNA]</scope>
    <source>
        <strain evidence="2 3">CBS 129021</strain>
    </source>
</reference>
<dbReference type="Pfam" id="PF06985">
    <property type="entry name" value="HET"/>
    <property type="match status" value="1"/>
</dbReference>
<dbReference type="InterPro" id="IPR010730">
    <property type="entry name" value="HET"/>
</dbReference>
<proteinExistence type="predicted"/>
<feature type="domain" description="Heterokaryon incompatibility" evidence="1">
    <location>
        <begin position="221"/>
        <end position="387"/>
    </location>
</feature>
<dbReference type="EMBL" id="MCFJ01000018">
    <property type="protein sequence ID" value="ORY57846.1"/>
    <property type="molecule type" value="Genomic_DNA"/>
</dbReference>
<dbReference type="AlphaFoldDB" id="A0A1Y2DFC6"/>
<dbReference type="Proteomes" id="UP000193689">
    <property type="component" value="Unassembled WGS sequence"/>
</dbReference>
<dbReference type="OrthoDB" id="2157530at2759"/>
<dbReference type="InParanoid" id="A0A1Y2DFC6"/>
<dbReference type="PANTHER" id="PTHR24148">
    <property type="entry name" value="ANKYRIN REPEAT DOMAIN-CONTAINING PROTEIN 39 HOMOLOG-RELATED"/>
    <property type="match status" value="1"/>
</dbReference>
<comment type="caution">
    <text evidence="2">The sequence shown here is derived from an EMBL/GenBank/DDBJ whole genome shotgun (WGS) entry which is preliminary data.</text>
</comment>
<organism evidence="2 3">
    <name type="scientific">Pseudomassariella vexata</name>
    <dbReference type="NCBI Taxonomy" id="1141098"/>
    <lineage>
        <taxon>Eukaryota</taxon>
        <taxon>Fungi</taxon>
        <taxon>Dikarya</taxon>
        <taxon>Ascomycota</taxon>
        <taxon>Pezizomycotina</taxon>
        <taxon>Sordariomycetes</taxon>
        <taxon>Xylariomycetidae</taxon>
        <taxon>Amphisphaeriales</taxon>
        <taxon>Pseudomassariaceae</taxon>
        <taxon>Pseudomassariella</taxon>
    </lineage>
</organism>
<dbReference type="InterPro" id="IPR052895">
    <property type="entry name" value="HetReg/Transcr_Mod"/>
</dbReference>
<dbReference type="RefSeq" id="XP_040710975.1">
    <property type="nucleotide sequence ID" value="XM_040856848.1"/>
</dbReference>
<protein>
    <submittedName>
        <fullName evidence="2">Heterokaryon incompatibility protein-domain-containing protein</fullName>
    </submittedName>
</protein>
<dbReference type="STRING" id="1141098.A0A1Y2DFC6"/>
<name>A0A1Y2DFC6_9PEZI</name>
<evidence type="ECO:0000313" key="3">
    <source>
        <dbReference type="Proteomes" id="UP000193689"/>
    </source>
</evidence>
<accession>A0A1Y2DFC6</accession>
<dbReference type="GeneID" id="63773060"/>
<evidence type="ECO:0000259" key="1">
    <source>
        <dbReference type="Pfam" id="PF06985"/>
    </source>
</evidence>
<keyword evidence="3" id="KW-1185">Reference proteome</keyword>
<sequence>MSENHEGNEWTVLVSRSDEIEVGEFCPRQPYLEAVVPELATSVRRLVLTTVSHDQGFSNSEQSNGGTYNDSHSGFEVAIVTPSYHERRPSKMFQYNVHALFEKCEHENVWDVASGDLTTRKWLADIQAGDIIQVIPRADFMLWVNYVYSATIQVEGEKRAALDMAATEPQNISSKPKFYNELDPLKRQVRILSLHVGQPDDPVACDVTTISLGDSVHDEQYEALSYCWGEASRKDTIRVRATWSELSTFQDFPVNSSLYEALVHLRPASGPGRRLWVNAICINQACDDERSQQVPQMASIYNLAKRVIIWLGALDATRRACLNKIVSIQEHLQQEYDASRTYTRAEMKGLEFRAVNAEISVNDLMGFANIWRECDFDWFKRTWVLQEVANARTAIVCSGSIAVTWPAFSAFARRMLDAKRGSPLIRYGVMPTVFFKFASFIDSHEDKAADPDEEILDFLLKAHSLKASDPRDKIFALLQFGHETSNVASLPPEIRPDYQKPVQRVFSDFVRWWILEHKSLRILSAVHTLQGRSWQQMYYGQPPDLKAIPYPIWCLWHGGEANWAKATLGLAPDAPYTASGSSTPDLALISSNAVSRPGVLRVRGHHLGTIAQIAPFPFWKWGNDLPRELFHAFVRIFNPTANMRVWLHDRDNQEIQRLDDQQESDFYDRHFTYHYSRGFQRESPAIPCYSDCLFTTNDGDGITDGFATDFATGHPGLCPHNALPGDVVVMLYGGSVLYLLRPVEGEDANAENEDKRPREFHFVGECFLHGYMHGEGLEDAREKGIRSEIFNLI</sequence>
<evidence type="ECO:0000313" key="2">
    <source>
        <dbReference type="EMBL" id="ORY57846.1"/>
    </source>
</evidence>
<dbReference type="PANTHER" id="PTHR24148:SF64">
    <property type="entry name" value="HETEROKARYON INCOMPATIBILITY DOMAIN-CONTAINING PROTEIN"/>
    <property type="match status" value="1"/>
</dbReference>